<reference evidence="2" key="1">
    <citation type="submission" date="2017-09" db="EMBL/GenBank/DDBJ databases">
        <title>Depth-based differentiation of microbial function through sediment-hosted aquifers and enrichment of novel symbionts in the deep terrestrial subsurface.</title>
        <authorList>
            <person name="Probst A.J."/>
            <person name="Ladd B."/>
            <person name="Jarett J.K."/>
            <person name="Geller-Mcgrath D.E."/>
            <person name="Sieber C.M.K."/>
            <person name="Emerson J.B."/>
            <person name="Anantharaman K."/>
            <person name="Thomas B.C."/>
            <person name="Malmstrom R."/>
            <person name="Stieglmeier M."/>
            <person name="Klingl A."/>
            <person name="Woyke T."/>
            <person name="Ryan C.M."/>
            <person name="Banfield J.F."/>
        </authorList>
    </citation>
    <scope>NUCLEOTIDE SEQUENCE [LARGE SCALE GENOMIC DNA]</scope>
</reference>
<evidence type="ECO:0000313" key="1">
    <source>
        <dbReference type="EMBL" id="PJA14294.1"/>
    </source>
</evidence>
<proteinExistence type="predicted"/>
<gene>
    <name evidence="1" type="ORF">COX64_02355</name>
</gene>
<sequence>MKRIAFVRIALLLFVALSTFFILLVGTNSVFAYTFTKTIETTVEPKSTAEMKVSQSQRLSWDKSGVFFPASKNFAYA</sequence>
<feature type="non-terminal residue" evidence="1">
    <location>
        <position position="77"/>
    </location>
</feature>
<dbReference type="AlphaFoldDB" id="A0A2M7W213"/>
<evidence type="ECO:0000313" key="2">
    <source>
        <dbReference type="Proteomes" id="UP000228952"/>
    </source>
</evidence>
<protein>
    <submittedName>
        <fullName evidence="1">Uncharacterized protein</fullName>
    </submittedName>
</protein>
<dbReference type="EMBL" id="PFQB01000057">
    <property type="protein sequence ID" value="PJA14294.1"/>
    <property type="molecule type" value="Genomic_DNA"/>
</dbReference>
<dbReference type="Proteomes" id="UP000228952">
    <property type="component" value="Unassembled WGS sequence"/>
</dbReference>
<comment type="caution">
    <text evidence="1">The sequence shown here is derived from an EMBL/GenBank/DDBJ whole genome shotgun (WGS) entry which is preliminary data.</text>
</comment>
<name>A0A2M7W213_9BACT</name>
<accession>A0A2M7W213</accession>
<organism evidence="1 2">
    <name type="scientific">Candidatus Dojkabacteria bacterium CG_4_10_14_0_2_um_filter_Dojkabacteria_WS6_41_15</name>
    <dbReference type="NCBI Taxonomy" id="2014249"/>
    <lineage>
        <taxon>Bacteria</taxon>
        <taxon>Candidatus Dojkabacteria</taxon>
    </lineage>
</organism>